<feature type="transmembrane region" description="Helical" evidence="2">
    <location>
        <begin position="332"/>
        <end position="353"/>
    </location>
</feature>
<dbReference type="EMBL" id="BAABDO010000042">
    <property type="protein sequence ID" value="GAA4142515.1"/>
    <property type="molecule type" value="Genomic_DNA"/>
</dbReference>
<feature type="transmembrane region" description="Helical" evidence="2">
    <location>
        <begin position="203"/>
        <end position="224"/>
    </location>
</feature>
<feature type="transmembrane region" description="Helical" evidence="2">
    <location>
        <begin position="277"/>
        <end position="294"/>
    </location>
</feature>
<evidence type="ECO:0000259" key="3">
    <source>
        <dbReference type="Pfam" id="PF01757"/>
    </source>
</evidence>
<keyword evidence="5" id="KW-1185">Reference proteome</keyword>
<dbReference type="Pfam" id="PF01757">
    <property type="entry name" value="Acyl_transf_3"/>
    <property type="match status" value="1"/>
</dbReference>
<feature type="transmembrane region" description="Helical" evidence="2">
    <location>
        <begin position="255"/>
        <end position="271"/>
    </location>
</feature>
<feature type="region of interest" description="Disordered" evidence="1">
    <location>
        <begin position="1"/>
        <end position="39"/>
    </location>
</feature>
<organism evidence="4 5">
    <name type="scientific">Actinomadura keratinilytica</name>
    <dbReference type="NCBI Taxonomy" id="547461"/>
    <lineage>
        <taxon>Bacteria</taxon>
        <taxon>Bacillati</taxon>
        <taxon>Actinomycetota</taxon>
        <taxon>Actinomycetes</taxon>
        <taxon>Streptosporangiales</taxon>
        <taxon>Thermomonosporaceae</taxon>
        <taxon>Actinomadura</taxon>
    </lineage>
</organism>
<name>A0ABP7YWR6_9ACTN</name>
<accession>A0ABP7YWR6</accession>
<keyword evidence="2" id="KW-1133">Transmembrane helix</keyword>
<evidence type="ECO:0000313" key="5">
    <source>
        <dbReference type="Proteomes" id="UP001500266"/>
    </source>
</evidence>
<keyword evidence="2" id="KW-0812">Transmembrane</keyword>
<evidence type="ECO:0000256" key="1">
    <source>
        <dbReference type="SAM" id="MobiDB-lite"/>
    </source>
</evidence>
<feature type="transmembrane region" description="Helical" evidence="2">
    <location>
        <begin position="174"/>
        <end position="196"/>
    </location>
</feature>
<feature type="domain" description="Acyltransferase 3" evidence="3">
    <location>
        <begin position="47"/>
        <end position="414"/>
    </location>
</feature>
<feature type="transmembrane region" description="Helical" evidence="2">
    <location>
        <begin position="83"/>
        <end position="99"/>
    </location>
</feature>
<dbReference type="PANTHER" id="PTHR23028:SF131">
    <property type="entry name" value="BLR2367 PROTEIN"/>
    <property type="match status" value="1"/>
</dbReference>
<comment type="caution">
    <text evidence="4">The sequence shown here is derived from an EMBL/GenBank/DDBJ whole genome shotgun (WGS) entry which is preliminary data.</text>
</comment>
<evidence type="ECO:0000313" key="4">
    <source>
        <dbReference type="EMBL" id="GAA4142515.1"/>
    </source>
</evidence>
<feature type="transmembrane region" description="Helical" evidence="2">
    <location>
        <begin position="230"/>
        <end position="248"/>
    </location>
</feature>
<proteinExistence type="predicted"/>
<keyword evidence="2" id="KW-0472">Membrane</keyword>
<feature type="transmembrane region" description="Helical" evidence="2">
    <location>
        <begin position="120"/>
        <end position="143"/>
    </location>
</feature>
<dbReference type="Proteomes" id="UP001500266">
    <property type="component" value="Unassembled WGS sequence"/>
</dbReference>
<feature type="transmembrane region" description="Helical" evidence="2">
    <location>
        <begin position="360"/>
        <end position="378"/>
    </location>
</feature>
<feature type="transmembrane region" description="Helical" evidence="2">
    <location>
        <begin position="306"/>
        <end position="326"/>
    </location>
</feature>
<sequence length="437" mass="47046">MLVSALASVTAPLHRSRPQPTERIPNKRAPNKRAPTERVPPGARRLAWLDGLRGLAAMVVVFEHSLDVLFPEVRRTASPWFDFGRYGVFVFFLVSGYIVPASLERRGDLHAFWVGRLLRLYPLFAVAALLGVTLAATGVAWPLPGPLTDRPWTSALAHATMLQDLLGVPNVVNVFWTLSYEMVFYLLVTAMFAAGVHRASAGAAAVFAAAAAVAGAALPMWLIARNWPTASIAATALVFACGLLAVMYGSRRLRLCGALAAAGLALVLLAVNSRIGGMESLAILATMFAGTALYRVEHGQIARRTGLALVALVPALTVAAGAWPALTSGDASWGRPLAVTAAWLTFLLGWALRHQRTPRVLAWLGLVSYSLYLLHPLLLQVVWRLTGEPDDMALAHRLAWGAAAVACLLAAAALTYRHVERPMQNLARRLSRRRAAT</sequence>
<dbReference type="InterPro" id="IPR050879">
    <property type="entry name" value="Acyltransferase_3"/>
</dbReference>
<evidence type="ECO:0000256" key="2">
    <source>
        <dbReference type="SAM" id="Phobius"/>
    </source>
</evidence>
<feature type="transmembrane region" description="Helical" evidence="2">
    <location>
        <begin position="398"/>
        <end position="419"/>
    </location>
</feature>
<dbReference type="InterPro" id="IPR002656">
    <property type="entry name" value="Acyl_transf_3_dom"/>
</dbReference>
<dbReference type="RefSeq" id="WP_345022077.1">
    <property type="nucleotide sequence ID" value="NZ_BAABDO010000042.1"/>
</dbReference>
<gene>
    <name evidence="4" type="ORF">GCM10022416_31630</name>
</gene>
<protein>
    <recommendedName>
        <fullName evidence="3">Acyltransferase 3 domain-containing protein</fullName>
    </recommendedName>
</protein>
<reference evidence="5" key="1">
    <citation type="journal article" date="2019" name="Int. J. Syst. Evol. Microbiol.">
        <title>The Global Catalogue of Microorganisms (GCM) 10K type strain sequencing project: providing services to taxonomists for standard genome sequencing and annotation.</title>
        <authorList>
            <consortium name="The Broad Institute Genomics Platform"/>
            <consortium name="The Broad Institute Genome Sequencing Center for Infectious Disease"/>
            <person name="Wu L."/>
            <person name="Ma J."/>
        </authorList>
    </citation>
    <scope>NUCLEOTIDE SEQUENCE [LARGE SCALE GENOMIC DNA]</scope>
    <source>
        <strain evidence="5">JCM 17316</strain>
    </source>
</reference>
<dbReference type="PANTHER" id="PTHR23028">
    <property type="entry name" value="ACETYLTRANSFERASE"/>
    <property type="match status" value="1"/>
</dbReference>